<proteinExistence type="predicted"/>
<dbReference type="EMBL" id="BMAV01011840">
    <property type="protein sequence ID" value="GFY57988.1"/>
    <property type="molecule type" value="Genomic_DNA"/>
</dbReference>
<feature type="compositionally biased region" description="Low complexity" evidence="1">
    <location>
        <begin position="1"/>
        <end position="12"/>
    </location>
</feature>
<keyword evidence="3" id="KW-1185">Reference proteome</keyword>
<gene>
    <name evidence="2" type="ORF">TNIN_460101</name>
</gene>
<name>A0A8X6XRR8_9ARAC</name>
<organism evidence="2 3">
    <name type="scientific">Trichonephila inaurata madagascariensis</name>
    <dbReference type="NCBI Taxonomy" id="2747483"/>
    <lineage>
        <taxon>Eukaryota</taxon>
        <taxon>Metazoa</taxon>
        <taxon>Ecdysozoa</taxon>
        <taxon>Arthropoda</taxon>
        <taxon>Chelicerata</taxon>
        <taxon>Arachnida</taxon>
        <taxon>Araneae</taxon>
        <taxon>Araneomorphae</taxon>
        <taxon>Entelegynae</taxon>
        <taxon>Araneoidea</taxon>
        <taxon>Nephilidae</taxon>
        <taxon>Trichonephila</taxon>
        <taxon>Trichonephila inaurata</taxon>
    </lineage>
</organism>
<accession>A0A8X6XRR8</accession>
<feature type="region of interest" description="Disordered" evidence="1">
    <location>
        <begin position="1"/>
        <end position="42"/>
    </location>
</feature>
<dbReference type="Proteomes" id="UP000886998">
    <property type="component" value="Unassembled WGS sequence"/>
</dbReference>
<dbReference type="AlphaFoldDB" id="A0A8X6XRR8"/>
<evidence type="ECO:0000256" key="1">
    <source>
        <dbReference type="SAM" id="MobiDB-lite"/>
    </source>
</evidence>
<sequence>MRVSAASSTSSGRARRGRKEQDSSLMLPAAEQSRTSSTEEQSGMVKYVLEYGALRHNQTNHREGNGQSVTNVPSRFSLLITSFHEVGDHFEHYQLQEYVFKDSAVVGHKQS</sequence>
<evidence type="ECO:0000313" key="2">
    <source>
        <dbReference type="EMBL" id="GFY57988.1"/>
    </source>
</evidence>
<evidence type="ECO:0000313" key="3">
    <source>
        <dbReference type="Proteomes" id="UP000886998"/>
    </source>
</evidence>
<comment type="caution">
    <text evidence="2">The sequence shown here is derived from an EMBL/GenBank/DDBJ whole genome shotgun (WGS) entry which is preliminary data.</text>
</comment>
<reference evidence="2" key="1">
    <citation type="submission" date="2020-08" db="EMBL/GenBank/DDBJ databases">
        <title>Multicomponent nature underlies the extraordinary mechanical properties of spider dragline silk.</title>
        <authorList>
            <person name="Kono N."/>
            <person name="Nakamura H."/>
            <person name="Mori M."/>
            <person name="Yoshida Y."/>
            <person name="Ohtoshi R."/>
            <person name="Malay A.D."/>
            <person name="Moran D.A.P."/>
            <person name="Tomita M."/>
            <person name="Numata K."/>
            <person name="Arakawa K."/>
        </authorList>
    </citation>
    <scope>NUCLEOTIDE SEQUENCE</scope>
</reference>
<protein>
    <submittedName>
        <fullName evidence="2">Uncharacterized protein</fullName>
    </submittedName>
</protein>
<feature type="compositionally biased region" description="Low complexity" evidence="1">
    <location>
        <begin position="31"/>
        <end position="42"/>
    </location>
</feature>